<dbReference type="SMART" id="SM00220">
    <property type="entry name" value="S_TKc"/>
    <property type="match status" value="1"/>
</dbReference>
<evidence type="ECO:0000256" key="2">
    <source>
        <dbReference type="ARBA" id="ARBA00022741"/>
    </source>
</evidence>
<dbReference type="EMBL" id="JANUXW010000002">
    <property type="protein sequence ID" value="MCS4533494.1"/>
    <property type="molecule type" value="Genomic_DNA"/>
</dbReference>
<evidence type="ECO:0000256" key="3">
    <source>
        <dbReference type="ARBA" id="ARBA00022777"/>
    </source>
</evidence>
<name>A0ABT2FBA0_9NEIS</name>
<feature type="domain" description="Protein kinase" evidence="8">
    <location>
        <begin position="19"/>
        <end position="286"/>
    </location>
</feature>
<dbReference type="InterPro" id="IPR008271">
    <property type="entry name" value="Ser/Thr_kinase_AS"/>
</dbReference>
<dbReference type="GO" id="GO:0004674">
    <property type="term" value="F:protein serine/threonine kinase activity"/>
    <property type="evidence" value="ECO:0007669"/>
    <property type="project" value="UniProtKB-KW"/>
</dbReference>
<dbReference type="Gene3D" id="1.10.510.10">
    <property type="entry name" value="Transferase(Phosphotransferase) domain 1"/>
    <property type="match status" value="1"/>
</dbReference>
<keyword evidence="2 6" id="KW-0547">Nucleotide-binding</keyword>
<dbReference type="PANTHER" id="PTHR11042:SF136">
    <property type="entry name" value="EIF-2-ALPHA KINASE GCN2"/>
    <property type="match status" value="1"/>
</dbReference>
<dbReference type="InterPro" id="IPR011009">
    <property type="entry name" value="Kinase-like_dom_sf"/>
</dbReference>
<dbReference type="SUPFAM" id="SSF56112">
    <property type="entry name" value="Protein kinase-like (PK-like)"/>
    <property type="match status" value="1"/>
</dbReference>
<feature type="coiled-coil region" evidence="7">
    <location>
        <begin position="38"/>
        <end position="65"/>
    </location>
</feature>
<keyword evidence="3 9" id="KW-0418">Kinase</keyword>
<dbReference type="InterPro" id="IPR017441">
    <property type="entry name" value="Protein_kinase_ATP_BS"/>
</dbReference>
<dbReference type="CDD" id="cd14014">
    <property type="entry name" value="STKc_PknB_like"/>
    <property type="match status" value="1"/>
</dbReference>
<keyword evidence="9" id="KW-0723">Serine/threonine-protein kinase</keyword>
<dbReference type="PROSITE" id="PS00107">
    <property type="entry name" value="PROTEIN_KINASE_ATP"/>
    <property type="match status" value="1"/>
</dbReference>
<keyword evidence="4 6" id="KW-0067">ATP-binding</keyword>
<dbReference type="InterPro" id="IPR050339">
    <property type="entry name" value="CC_SR_Kinase"/>
</dbReference>
<protein>
    <submittedName>
        <fullName evidence="9">Serine/threonine protein kinase</fullName>
    </submittedName>
</protein>
<accession>A0ABT2FBA0</accession>
<reference evidence="9" key="1">
    <citation type="submission" date="2022-08" db="EMBL/GenBank/DDBJ databases">
        <authorList>
            <person name="Volokhov D.V."/>
            <person name="Furtak V.A."/>
            <person name="Zagorodnyaya T.A."/>
        </authorList>
    </citation>
    <scope>NUCLEOTIDE SEQUENCE</scope>
    <source>
        <strain evidence="9">CSL10203-ORH2</strain>
    </source>
</reference>
<sequence length="537" mass="62989">MSLVQYLKDNGLETNLCKFDYIRQLGEGGNSYVYLFQYNETKYAIKLLKKTIENQKEKLNRFKDEYFCTIQIPHPNLARMYHYDEVEIEEEIYSIIIMKLYDKSLKEIKNNDSGRINNTKLATHVFNSLIEALKHLHNNGVIHRDIKPENILYDENNHLFVLSDFGIAHFDSETFPKQSNETTKAARLANRFFSAPEQQTGDAREVSYSSDIFSVGQVIYWILTGSTLQGHEDIRRVIKEKNTSQEADQDNQITFLIQFLIKALKQSPEERFQTIEEIEQFKKDFNNKNKKHTPDYSQYMYDFDEIFRSSFASLLNVNDDACSSTTDEKIIFNFMTKLQQNLAENKYWIVLEGGGDLYLENLENINPNNKKEWLLNYYELDISKLIIYRNFSKLYKNFAVLLLNANKPFELHNMKGELLPNKNLSDNQKIKDTARFSIENNYYINSENEIESGYYFDINGDSIKVNFENFPTRVRNLKQSAILIVLNGHASSRRSDREPAKKLLNSIITHQGLLYEDLNNYLEQTDSEHSPDFTYLD</sequence>
<gene>
    <name evidence="9" type="ORF">NXS09_04175</name>
</gene>
<evidence type="ECO:0000256" key="6">
    <source>
        <dbReference type="PROSITE-ProRule" id="PRU10141"/>
    </source>
</evidence>
<dbReference type="PANTHER" id="PTHR11042">
    <property type="entry name" value="EUKARYOTIC TRANSLATION INITIATION FACTOR 2-ALPHA KINASE EIF2-ALPHA KINASE -RELATED"/>
    <property type="match status" value="1"/>
</dbReference>
<evidence type="ECO:0000256" key="7">
    <source>
        <dbReference type="SAM" id="Coils"/>
    </source>
</evidence>
<keyword evidence="7" id="KW-0175">Coiled coil</keyword>
<keyword evidence="10" id="KW-1185">Reference proteome</keyword>
<evidence type="ECO:0000313" key="9">
    <source>
        <dbReference type="EMBL" id="MCS4533494.1"/>
    </source>
</evidence>
<dbReference type="Pfam" id="PF00069">
    <property type="entry name" value="Pkinase"/>
    <property type="match status" value="1"/>
</dbReference>
<proteinExistence type="inferred from homology"/>
<evidence type="ECO:0000256" key="1">
    <source>
        <dbReference type="ARBA" id="ARBA00022679"/>
    </source>
</evidence>
<dbReference type="RefSeq" id="WP_259291288.1">
    <property type="nucleotide sequence ID" value="NZ_JANUXW010000002.1"/>
</dbReference>
<dbReference type="PROSITE" id="PS50011">
    <property type="entry name" value="PROTEIN_KINASE_DOM"/>
    <property type="match status" value="1"/>
</dbReference>
<evidence type="ECO:0000313" key="10">
    <source>
        <dbReference type="Proteomes" id="UP001166947"/>
    </source>
</evidence>
<evidence type="ECO:0000256" key="4">
    <source>
        <dbReference type="ARBA" id="ARBA00022840"/>
    </source>
</evidence>
<keyword evidence="1" id="KW-0808">Transferase</keyword>
<organism evidence="9 10">
    <name type="scientific">Neisseria montereyensis</name>
    <dbReference type="NCBI Taxonomy" id="2973938"/>
    <lineage>
        <taxon>Bacteria</taxon>
        <taxon>Pseudomonadati</taxon>
        <taxon>Pseudomonadota</taxon>
        <taxon>Betaproteobacteria</taxon>
        <taxon>Neisseriales</taxon>
        <taxon>Neisseriaceae</taxon>
        <taxon>Neisseria</taxon>
    </lineage>
</organism>
<reference evidence="9" key="2">
    <citation type="journal article" date="2023" name="Curr. Microbiol.">
        <title>Neisseria montereyensis sp. nov., Isolated from Oropharynx of California Sea Lion (Zalophus californianus): Genomic, Phylogenetic, and Phenotypic Study.</title>
        <authorList>
            <person name="Volokhov D.V."/>
            <person name="Zagorodnyaya T.A."/>
            <person name="Furtak V.A."/>
            <person name="Nattanmai G."/>
            <person name="Randall L."/>
            <person name="Jose S."/>
            <person name="Gao Y."/>
            <person name="Gulland F.M."/>
            <person name="Eisenberg T."/>
            <person name="Delmonte P."/>
            <person name="Blom J."/>
            <person name="Mitchell K.K."/>
        </authorList>
    </citation>
    <scope>NUCLEOTIDE SEQUENCE</scope>
    <source>
        <strain evidence="9">CSL10203-ORH2</strain>
    </source>
</reference>
<evidence type="ECO:0000256" key="5">
    <source>
        <dbReference type="ARBA" id="ARBA00037982"/>
    </source>
</evidence>
<feature type="binding site" evidence="6">
    <location>
        <position position="46"/>
    </location>
    <ligand>
        <name>ATP</name>
        <dbReference type="ChEBI" id="CHEBI:30616"/>
    </ligand>
</feature>
<comment type="similarity">
    <text evidence="5">Belongs to the protein kinase superfamily. Ser/Thr protein kinase family. GCN2 subfamily.</text>
</comment>
<dbReference type="Proteomes" id="UP001166947">
    <property type="component" value="Unassembled WGS sequence"/>
</dbReference>
<dbReference type="InterPro" id="IPR000719">
    <property type="entry name" value="Prot_kinase_dom"/>
</dbReference>
<dbReference type="PROSITE" id="PS00108">
    <property type="entry name" value="PROTEIN_KINASE_ST"/>
    <property type="match status" value="1"/>
</dbReference>
<evidence type="ECO:0000259" key="8">
    <source>
        <dbReference type="PROSITE" id="PS50011"/>
    </source>
</evidence>
<comment type="caution">
    <text evidence="9">The sequence shown here is derived from an EMBL/GenBank/DDBJ whole genome shotgun (WGS) entry which is preliminary data.</text>
</comment>